<evidence type="ECO:0000313" key="3">
    <source>
        <dbReference type="Proteomes" id="UP000001880"/>
    </source>
</evidence>
<evidence type="ECO:0008006" key="4">
    <source>
        <dbReference type="Google" id="ProtNLM"/>
    </source>
</evidence>
<evidence type="ECO:0000256" key="1">
    <source>
        <dbReference type="SAM" id="MobiDB-lite"/>
    </source>
</evidence>
<gene>
    <name evidence="2" type="ordered locus">Hoch_6823</name>
</gene>
<sequence>MARNLSWIDPERLASLLDVVSPAPRDEAGEEDDGEGDSALFAATRPAAEQSAAPSRPAPSRPAPGPRQQPPQPQPQAPAPTVRVPALRPQTASPSPVPRPSAPATAPQPAAQPLPAGFEPPADADLGARLEAFLDWVVSATQSRGAVITDAHGLVVVERQADSVDPALAACVDLMLDRANDVVQGEFDGYVALQHNDLHFVTLWTPTEYGRFYGVLIGETAPPREFIALAGQGFRALFAN</sequence>
<name>D0LUG4_HALO1</name>
<feature type="region of interest" description="Disordered" evidence="1">
    <location>
        <begin position="17"/>
        <end position="123"/>
    </location>
</feature>
<proteinExistence type="predicted"/>
<feature type="compositionally biased region" description="Low complexity" evidence="1">
    <location>
        <begin position="102"/>
        <end position="116"/>
    </location>
</feature>
<dbReference type="KEGG" id="hoh:Hoch_6823"/>
<accession>D0LUG4</accession>
<dbReference type="AlphaFoldDB" id="D0LUG4"/>
<dbReference type="Proteomes" id="UP000001880">
    <property type="component" value="Chromosome"/>
</dbReference>
<reference evidence="2 3" key="1">
    <citation type="journal article" date="2010" name="Stand. Genomic Sci.">
        <title>Complete genome sequence of Haliangium ochraceum type strain (SMP-2).</title>
        <authorList>
            <consortium name="US DOE Joint Genome Institute (JGI-PGF)"/>
            <person name="Ivanova N."/>
            <person name="Daum C."/>
            <person name="Lang E."/>
            <person name="Abt B."/>
            <person name="Kopitz M."/>
            <person name="Saunders E."/>
            <person name="Lapidus A."/>
            <person name="Lucas S."/>
            <person name="Glavina Del Rio T."/>
            <person name="Nolan M."/>
            <person name="Tice H."/>
            <person name="Copeland A."/>
            <person name="Cheng J.F."/>
            <person name="Chen F."/>
            <person name="Bruce D."/>
            <person name="Goodwin L."/>
            <person name="Pitluck S."/>
            <person name="Mavromatis K."/>
            <person name="Pati A."/>
            <person name="Mikhailova N."/>
            <person name="Chen A."/>
            <person name="Palaniappan K."/>
            <person name="Land M."/>
            <person name="Hauser L."/>
            <person name="Chang Y.J."/>
            <person name="Jeffries C.D."/>
            <person name="Detter J.C."/>
            <person name="Brettin T."/>
            <person name="Rohde M."/>
            <person name="Goker M."/>
            <person name="Bristow J."/>
            <person name="Markowitz V."/>
            <person name="Eisen J.A."/>
            <person name="Hugenholtz P."/>
            <person name="Kyrpides N.C."/>
            <person name="Klenk H.P."/>
        </authorList>
    </citation>
    <scope>NUCLEOTIDE SEQUENCE [LARGE SCALE GENOMIC DNA]</scope>
    <source>
        <strain evidence="3">DSM 14365 / CIP 107738 / JCM 11303 / AJ 13395 / SMP-2</strain>
    </source>
</reference>
<protein>
    <recommendedName>
        <fullName evidence="4">Roadblock/LC7 family protein</fullName>
    </recommendedName>
</protein>
<evidence type="ECO:0000313" key="2">
    <source>
        <dbReference type="EMBL" id="ACY19287.1"/>
    </source>
</evidence>
<dbReference type="STRING" id="502025.Hoch_6823"/>
<organism evidence="2 3">
    <name type="scientific">Haliangium ochraceum (strain DSM 14365 / JCM 11303 / SMP-2)</name>
    <dbReference type="NCBI Taxonomy" id="502025"/>
    <lineage>
        <taxon>Bacteria</taxon>
        <taxon>Pseudomonadati</taxon>
        <taxon>Myxococcota</taxon>
        <taxon>Polyangia</taxon>
        <taxon>Haliangiales</taxon>
        <taxon>Kofleriaceae</taxon>
        <taxon>Haliangium</taxon>
    </lineage>
</organism>
<dbReference type="EMBL" id="CP001804">
    <property type="protein sequence ID" value="ACY19287.1"/>
    <property type="molecule type" value="Genomic_DNA"/>
</dbReference>
<keyword evidence="3" id="KW-1185">Reference proteome</keyword>
<dbReference type="HOGENOM" id="CLU_1155171_0_0_7"/>
<feature type="compositionally biased region" description="Low complexity" evidence="1">
    <location>
        <begin position="45"/>
        <end position="55"/>
    </location>
</feature>
<feature type="compositionally biased region" description="Pro residues" evidence="1">
    <location>
        <begin position="56"/>
        <end position="78"/>
    </location>
</feature>